<dbReference type="GO" id="GO:0061599">
    <property type="term" value="F:molybdopterin molybdotransferase activity"/>
    <property type="evidence" value="ECO:0007669"/>
    <property type="project" value="UniProtKB-UniRule"/>
</dbReference>
<dbReference type="PANTHER" id="PTHR10192:SF5">
    <property type="entry name" value="GEPHYRIN"/>
    <property type="match status" value="1"/>
</dbReference>
<dbReference type="Proteomes" id="UP000321617">
    <property type="component" value="Unassembled WGS sequence"/>
</dbReference>
<dbReference type="InterPro" id="IPR005110">
    <property type="entry name" value="MoeA_linker/N"/>
</dbReference>
<comment type="cofactor">
    <cofactor evidence="7">
        <name>Mg(2+)</name>
        <dbReference type="ChEBI" id="CHEBI:18420"/>
    </cofactor>
</comment>
<dbReference type="Gene3D" id="3.90.105.10">
    <property type="entry name" value="Molybdopterin biosynthesis moea protein, domain 2"/>
    <property type="match status" value="1"/>
</dbReference>
<dbReference type="InterPro" id="IPR005111">
    <property type="entry name" value="MoeA_C_domain_IV"/>
</dbReference>
<keyword evidence="7" id="KW-0460">Magnesium</keyword>
<evidence type="ECO:0000256" key="3">
    <source>
        <dbReference type="ARBA" id="ARBA00010763"/>
    </source>
</evidence>
<comment type="caution">
    <text evidence="9">The sequence shown here is derived from an EMBL/GenBank/DDBJ whole genome shotgun (WGS) entry which is preliminary data.</text>
</comment>
<feature type="domain" description="MoaB/Mog" evidence="8">
    <location>
        <begin position="170"/>
        <end position="312"/>
    </location>
</feature>
<keyword evidence="7 9" id="KW-0808">Transferase</keyword>
<dbReference type="EMBL" id="VLLL01000006">
    <property type="protein sequence ID" value="TWJ11645.1"/>
    <property type="molecule type" value="Genomic_DNA"/>
</dbReference>
<keyword evidence="10" id="KW-1185">Reference proteome</keyword>
<dbReference type="AlphaFoldDB" id="A0A562V1C6"/>
<dbReference type="OrthoDB" id="3196725at2"/>
<evidence type="ECO:0000256" key="6">
    <source>
        <dbReference type="ARBA" id="ARBA00047317"/>
    </source>
</evidence>
<keyword evidence="4 7" id="KW-0500">Molybdenum</keyword>
<evidence type="ECO:0000256" key="2">
    <source>
        <dbReference type="ARBA" id="ARBA00005046"/>
    </source>
</evidence>
<dbReference type="InterPro" id="IPR036425">
    <property type="entry name" value="MoaB/Mog-like_dom_sf"/>
</dbReference>
<dbReference type="UniPathway" id="UPA00344"/>
<sequence length="395" mass="40695">MNTLSWQAAREAAHQAGLDAILPTRRQKPADTDGLTLAAPLTALTDLPAFPTSSVDGYAVRGTGPWKLTGRVLAGETPPPLAEGCAVEVATGAMVPDGLEAIIRLEDAKLEGGTVSGAARPNPEWREVGEEATAGQVLLPAGVEISPTVIGLAAAAGHDTLEVRPRPRAAVLVFGDELATEGVPGRGRVRDALGPLLPPMLRHVGAAPVPGFSPRGPIEDTLDSHVAALRAALDDADIVCTTGGTMQGPVDHLHAALEALGAEYVVDSVAVRPGFPMLLAALPGERFVVGLPGNPQSAVIALVSLVVPLIAGLTGRRLRQLPRVKAGVDIPGRGTDTHLALVRLGKYGSVVPSSHRGSAMLRGLAQSEGFAVIEPGKDAKEGDTVLFLPIPGDHR</sequence>
<dbReference type="InterPro" id="IPR036135">
    <property type="entry name" value="MoeA_linker/N_sf"/>
</dbReference>
<organism evidence="9 10">
    <name type="scientific">Stackebrandtia albiflava</name>
    <dbReference type="NCBI Taxonomy" id="406432"/>
    <lineage>
        <taxon>Bacteria</taxon>
        <taxon>Bacillati</taxon>
        <taxon>Actinomycetota</taxon>
        <taxon>Actinomycetes</taxon>
        <taxon>Glycomycetales</taxon>
        <taxon>Glycomycetaceae</taxon>
        <taxon>Stackebrandtia</taxon>
    </lineage>
</organism>
<dbReference type="SUPFAM" id="SSF63882">
    <property type="entry name" value="MoeA N-terminal region -like"/>
    <property type="match status" value="1"/>
</dbReference>
<dbReference type="GO" id="GO:0046872">
    <property type="term" value="F:metal ion binding"/>
    <property type="evidence" value="ECO:0007669"/>
    <property type="project" value="UniProtKB-UniRule"/>
</dbReference>
<dbReference type="RefSeq" id="WP_147138048.1">
    <property type="nucleotide sequence ID" value="NZ_BAABIJ010000002.1"/>
</dbReference>
<comment type="function">
    <text evidence="1 7">Catalyzes the insertion of molybdate into adenylated molybdopterin with the concomitant release of AMP.</text>
</comment>
<evidence type="ECO:0000256" key="4">
    <source>
        <dbReference type="ARBA" id="ARBA00022505"/>
    </source>
</evidence>
<keyword evidence="7" id="KW-0479">Metal-binding</keyword>
<comment type="similarity">
    <text evidence="3 7">Belongs to the MoeA family.</text>
</comment>
<comment type="pathway">
    <text evidence="2 7">Cofactor biosynthesis; molybdopterin biosynthesis.</text>
</comment>
<dbReference type="Gene3D" id="3.40.980.10">
    <property type="entry name" value="MoaB/Mog-like domain"/>
    <property type="match status" value="1"/>
</dbReference>
<evidence type="ECO:0000313" key="10">
    <source>
        <dbReference type="Proteomes" id="UP000321617"/>
    </source>
</evidence>
<dbReference type="SUPFAM" id="SSF53218">
    <property type="entry name" value="Molybdenum cofactor biosynthesis proteins"/>
    <property type="match status" value="1"/>
</dbReference>
<gene>
    <name evidence="9" type="ORF">LX16_2372</name>
</gene>
<dbReference type="SUPFAM" id="SSF63867">
    <property type="entry name" value="MoeA C-terminal domain-like"/>
    <property type="match status" value="1"/>
</dbReference>
<dbReference type="Gene3D" id="2.40.340.10">
    <property type="entry name" value="MoeA, C-terminal, domain IV"/>
    <property type="match status" value="1"/>
</dbReference>
<dbReference type="SMART" id="SM00852">
    <property type="entry name" value="MoCF_biosynth"/>
    <property type="match status" value="1"/>
</dbReference>
<protein>
    <recommendedName>
        <fullName evidence="7">Molybdopterin molybdenumtransferase</fullName>
        <ecNumber evidence="7">2.10.1.1</ecNumber>
    </recommendedName>
</protein>
<evidence type="ECO:0000313" key="9">
    <source>
        <dbReference type="EMBL" id="TWJ11645.1"/>
    </source>
</evidence>
<evidence type="ECO:0000259" key="8">
    <source>
        <dbReference type="SMART" id="SM00852"/>
    </source>
</evidence>
<dbReference type="GO" id="GO:0005829">
    <property type="term" value="C:cytosol"/>
    <property type="evidence" value="ECO:0007669"/>
    <property type="project" value="TreeGrafter"/>
</dbReference>
<dbReference type="Pfam" id="PF03453">
    <property type="entry name" value="MoeA_N"/>
    <property type="match status" value="1"/>
</dbReference>
<evidence type="ECO:0000256" key="7">
    <source>
        <dbReference type="RuleBase" id="RU365090"/>
    </source>
</evidence>
<dbReference type="CDD" id="cd00887">
    <property type="entry name" value="MoeA"/>
    <property type="match status" value="1"/>
</dbReference>
<evidence type="ECO:0000256" key="5">
    <source>
        <dbReference type="ARBA" id="ARBA00023150"/>
    </source>
</evidence>
<accession>A0A562V1C6</accession>
<keyword evidence="5 7" id="KW-0501">Molybdenum cofactor biosynthesis</keyword>
<proteinExistence type="inferred from homology"/>
<name>A0A562V1C6_9ACTN</name>
<evidence type="ECO:0000256" key="1">
    <source>
        <dbReference type="ARBA" id="ARBA00002901"/>
    </source>
</evidence>
<dbReference type="InterPro" id="IPR036688">
    <property type="entry name" value="MoeA_C_domain_IV_sf"/>
</dbReference>
<dbReference type="PANTHER" id="PTHR10192">
    <property type="entry name" value="MOLYBDOPTERIN BIOSYNTHESIS PROTEIN"/>
    <property type="match status" value="1"/>
</dbReference>
<reference evidence="9 10" key="1">
    <citation type="journal article" date="2013" name="Stand. Genomic Sci.">
        <title>Genomic Encyclopedia of Type Strains, Phase I: The one thousand microbial genomes (KMG-I) project.</title>
        <authorList>
            <person name="Kyrpides N.C."/>
            <person name="Woyke T."/>
            <person name="Eisen J.A."/>
            <person name="Garrity G."/>
            <person name="Lilburn T.G."/>
            <person name="Beck B.J."/>
            <person name="Whitman W.B."/>
            <person name="Hugenholtz P."/>
            <person name="Klenk H.P."/>
        </authorList>
    </citation>
    <scope>NUCLEOTIDE SEQUENCE [LARGE SCALE GENOMIC DNA]</scope>
    <source>
        <strain evidence="9 10">DSM 45044</strain>
    </source>
</reference>
<dbReference type="Gene3D" id="2.170.190.11">
    <property type="entry name" value="Molybdopterin biosynthesis moea protein, domain 3"/>
    <property type="match status" value="1"/>
</dbReference>
<dbReference type="Pfam" id="PF03454">
    <property type="entry name" value="MoeA_C"/>
    <property type="match status" value="1"/>
</dbReference>
<dbReference type="InterPro" id="IPR001453">
    <property type="entry name" value="MoaB/Mog_dom"/>
</dbReference>
<comment type="catalytic activity">
    <reaction evidence="6">
        <text>adenylyl-molybdopterin + molybdate = Mo-molybdopterin + AMP + H(+)</text>
        <dbReference type="Rhea" id="RHEA:35047"/>
        <dbReference type="ChEBI" id="CHEBI:15378"/>
        <dbReference type="ChEBI" id="CHEBI:36264"/>
        <dbReference type="ChEBI" id="CHEBI:62727"/>
        <dbReference type="ChEBI" id="CHEBI:71302"/>
        <dbReference type="ChEBI" id="CHEBI:456215"/>
        <dbReference type="EC" id="2.10.1.1"/>
    </reaction>
</comment>
<dbReference type="EC" id="2.10.1.1" evidence="7"/>
<dbReference type="GO" id="GO:0006777">
    <property type="term" value="P:Mo-molybdopterin cofactor biosynthetic process"/>
    <property type="evidence" value="ECO:0007669"/>
    <property type="project" value="UniProtKB-UniRule"/>
</dbReference>
<dbReference type="Pfam" id="PF00994">
    <property type="entry name" value="MoCF_biosynth"/>
    <property type="match status" value="1"/>
</dbReference>
<dbReference type="InterPro" id="IPR038987">
    <property type="entry name" value="MoeA-like"/>
</dbReference>